<accession>A0ABW6JJD7</accession>
<comment type="caution">
    <text evidence="2">The sequence shown here is derived from an EMBL/GenBank/DDBJ whole genome shotgun (WGS) entry which is preliminary data.</text>
</comment>
<dbReference type="Proteomes" id="UP001600650">
    <property type="component" value="Unassembled WGS sequence"/>
</dbReference>
<evidence type="ECO:0008006" key="4">
    <source>
        <dbReference type="Google" id="ProtNLM"/>
    </source>
</evidence>
<protein>
    <recommendedName>
        <fullName evidence="4">Type IV secretion protein Rhs</fullName>
    </recommendedName>
</protein>
<dbReference type="InterPro" id="IPR031325">
    <property type="entry name" value="RHS_repeat"/>
</dbReference>
<name>A0ABW6JJD7_STRCE</name>
<dbReference type="RefSeq" id="WP_381726838.1">
    <property type="nucleotide sequence ID" value="NZ_JBHVBU010000044.1"/>
</dbReference>
<feature type="compositionally biased region" description="Low complexity" evidence="1">
    <location>
        <begin position="190"/>
        <end position="207"/>
    </location>
</feature>
<dbReference type="Pfam" id="PF05593">
    <property type="entry name" value="RHS_repeat"/>
    <property type="match status" value="2"/>
</dbReference>
<evidence type="ECO:0000313" key="3">
    <source>
        <dbReference type="Proteomes" id="UP001600650"/>
    </source>
</evidence>
<feature type="compositionally biased region" description="Low complexity" evidence="1">
    <location>
        <begin position="68"/>
        <end position="78"/>
    </location>
</feature>
<reference evidence="2 3" key="1">
    <citation type="submission" date="2024-09" db="EMBL/GenBank/DDBJ databases">
        <title>The Natural Products Discovery Center: Release of the First 8490 Sequenced Strains for Exploring Actinobacteria Biosynthetic Diversity.</title>
        <authorList>
            <person name="Kalkreuter E."/>
            <person name="Kautsar S.A."/>
            <person name="Yang D."/>
            <person name="Bader C.D."/>
            <person name="Teijaro C.N."/>
            <person name="Fluegel L."/>
            <person name="Davis C.M."/>
            <person name="Simpson J.R."/>
            <person name="Lauterbach L."/>
            <person name="Steele A.D."/>
            <person name="Gui C."/>
            <person name="Meng S."/>
            <person name="Li G."/>
            <person name="Viehrig K."/>
            <person name="Ye F."/>
            <person name="Su P."/>
            <person name="Kiefer A.F."/>
            <person name="Nichols A."/>
            <person name="Cepeda A.J."/>
            <person name="Yan W."/>
            <person name="Fan B."/>
            <person name="Jiang Y."/>
            <person name="Adhikari A."/>
            <person name="Zheng C.-J."/>
            <person name="Schuster L."/>
            <person name="Cowan T.M."/>
            <person name="Smanski M.J."/>
            <person name="Chevrette M.G."/>
            <person name="De Carvalho L.P.S."/>
            <person name="Shen B."/>
        </authorList>
    </citation>
    <scope>NUCLEOTIDE SEQUENCE [LARGE SCALE GENOMIC DNA]</scope>
    <source>
        <strain evidence="2 3">NPDC057399</strain>
    </source>
</reference>
<gene>
    <name evidence="2" type="ORF">ACFU0X_17535</name>
</gene>
<feature type="region of interest" description="Disordered" evidence="1">
    <location>
        <begin position="1"/>
        <end position="78"/>
    </location>
</feature>
<sequence length="232" mass="25208">MRFFASSRRSPTPGPEGGGRLRRRPHHHEERPGHHHHGDRGHPQSDDRPTDSDDTPGLAYTYDDAGRRTGITDGTGTRTLTYDDAGRILTVSAPDDTAHTFTSAYDSAGHITSRTFPDGATTTYTYDADGRQKTQTADGASHHHLRLRRGRQPDNHGPSVGQRLHRYDAVGRLASVTTARATAPWPRGRSSTMPPASPHSSTPSAMTRHGRPSTTAHTPITPPTNSPRPRAA</sequence>
<dbReference type="PANTHER" id="PTHR32305:SF15">
    <property type="entry name" value="PROTEIN RHSA-RELATED"/>
    <property type="match status" value="1"/>
</dbReference>
<dbReference type="EMBL" id="JBHVBU010000044">
    <property type="protein sequence ID" value="MFE7964817.1"/>
    <property type="molecule type" value="Genomic_DNA"/>
</dbReference>
<dbReference type="InterPro" id="IPR006530">
    <property type="entry name" value="YD"/>
</dbReference>
<organism evidence="2 3">
    <name type="scientific">Streptomyces cellulosae</name>
    <dbReference type="NCBI Taxonomy" id="1968"/>
    <lineage>
        <taxon>Bacteria</taxon>
        <taxon>Bacillati</taxon>
        <taxon>Actinomycetota</taxon>
        <taxon>Actinomycetes</taxon>
        <taxon>Kitasatosporales</taxon>
        <taxon>Streptomycetaceae</taxon>
        <taxon>Streptomyces</taxon>
    </lineage>
</organism>
<dbReference type="InterPro" id="IPR050708">
    <property type="entry name" value="T6SS_VgrG/RHS"/>
</dbReference>
<feature type="compositionally biased region" description="Basic and acidic residues" evidence="1">
    <location>
        <begin position="40"/>
        <end position="51"/>
    </location>
</feature>
<dbReference type="Gene3D" id="2.180.10.10">
    <property type="entry name" value="RHS repeat-associated core"/>
    <property type="match status" value="1"/>
</dbReference>
<proteinExistence type="predicted"/>
<evidence type="ECO:0000256" key="1">
    <source>
        <dbReference type="SAM" id="MobiDB-lite"/>
    </source>
</evidence>
<evidence type="ECO:0000313" key="2">
    <source>
        <dbReference type="EMBL" id="MFE7964817.1"/>
    </source>
</evidence>
<feature type="region of interest" description="Disordered" evidence="1">
    <location>
        <begin position="131"/>
        <end position="162"/>
    </location>
</feature>
<feature type="region of interest" description="Disordered" evidence="1">
    <location>
        <begin position="178"/>
        <end position="232"/>
    </location>
</feature>
<dbReference type="PANTHER" id="PTHR32305">
    <property type="match status" value="1"/>
</dbReference>
<dbReference type="NCBIfam" id="TIGR01643">
    <property type="entry name" value="YD_repeat_2x"/>
    <property type="match status" value="3"/>
</dbReference>
<keyword evidence="3" id="KW-1185">Reference proteome</keyword>